<feature type="region of interest" description="Disordered" evidence="4">
    <location>
        <begin position="238"/>
        <end position="272"/>
    </location>
</feature>
<dbReference type="InterPro" id="IPR013083">
    <property type="entry name" value="Znf_RING/FYVE/PHD"/>
</dbReference>
<evidence type="ECO:0000256" key="5">
    <source>
        <dbReference type="SAM" id="Phobius"/>
    </source>
</evidence>
<dbReference type="PANTHER" id="PTHR23012:SF180">
    <property type="entry name" value="RING_FYVE_PHD ZINC FINGER SUPERFAMILY PROTEIN"/>
    <property type="match status" value="1"/>
</dbReference>
<evidence type="ECO:0000256" key="4">
    <source>
        <dbReference type="SAM" id="MobiDB-lite"/>
    </source>
</evidence>
<keyword evidence="1" id="KW-0479">Metal-binding</keyword>
<dbReference type="Proteomes" id="UP000027120">
    <property type="component" value="Unassembled WGS sequence"/>
</dbReference>
<dbReference type="GO" id="GO:0016020">
    <property type="term" value="C:membrane"/>
    <property type="evidence" value="ECO:0000318"/>
    <property type="project" value="GO_Central"/>
</dbReference>
<protein>
    <recommendedName>
        <fullName evidence="6">RING-CH-type domain-containing protein</fullName>
    </recommendedName>
</protein>
<dbReference type="Pfam" id="PF12906">
    <property type="entry name" value="RINGv"/>
    <property type="match status" value="1"/>
</dbReference>
<feature type="transmembrane region" description="Helical" evidence="5">
    <location>
        <begin position="191"/>
        <end position="220"/>
    </location>
</feature>
<dbReference type="GO" id="GO:0016567">
    <property type="term" value="P:protein ubiquitination"/>
    <property type="evidence" value="ECO:0000318"/>
    <property type="project" value="GO_Central"/>
</dbReference>
<dbReference type="CDD" id="cd16495">
    <property type="entry name" value="RING_CH-C4HC3_MARCH"/>
    <property type="match status" value="1"/>
</dbReference>
<keyword evidence="3" id="KW-0862">Zinc</keyword>
<evidence type="ECO:0000256" key="1">
    <source>
        <dbReference type="ARBA" id="ARBA00022723"/>
    </source>
</evidence>
<keyword evidence="5" id="KW-1133">Transmembrane helix</keyword>
<gene>
    <name evidence="7" type="ORF">CISIN_1g024114mg</name>
</gene>
<dbReference type="InterPro" id="IPR033275">
    <property type="entry name" value="MARCH-like"/>
</dbReference>
<keyword evidence="5" id="KW-0472">Membrane</keyword>
<dbReference type="EMBL" id="KK784873">
    <property type="protein sequence ID" value="KDO87018.1"/>
    <property type="molecule type" value="Genomic_DNA"/>
</dbReference>
<accession>A0A067H4S6</accession>
<evidence type="ECO:0000256" key="2">
    <source>
        <dbReference type="ARBA" id="ARBA00022771"/>
    </source>
</evidence>
<dbReference type="STRING" id="2711.A0A067H4S6"/>
<keyword evidence="2" id="KW-0863">Zinc-finger</keyword>
<dbReference type="Pfam" id="PF12428">
    <property type="entry name" value="DUF3675"/>
    <property type="match status" value="1"/>
</dbReference>
<dbReference type="InterPro" id="IPR022143">
    <property type="entry name" value="DUF3675"/>
</dbReference>
<organism evidence="7 8">
    <name type="scientific">Citrus sinensis</name>
    <name type="common">Sweet orange</name>
    <name type="synonym">Citrus aurantium var. sinensis</name>
    <dbReference type="NCBI Taxonomy" id="2711"/>
    <lineage>
        <taxon>Eukaryota</taxon>
        <taxon>Viridiplantae</taxon>
        <taxon>Streptophyta</taxon>
        <taxon>Embryophyta</taxon>
        <taxon>Tracheophyta</taxon>
        <taxon>Spermatophyta</taxon>
        <taxon>Magnoliopsida</taxon>
        <taxon>eudicotyledons</taxon>
        <taxon>Gunneridae</taxon>
        <taxon>Pentapetalae</taxon>
        <taxon>rosids</taxon>
        <taxon>malvids</taxon>
        <taxon>Sapindales</taxon>
        <taxon>Rutaceae</taxon>
        <taxon>Aurantioideae</taxon>
        <taxon>Citrus</taxon>
    </lineage>
</organism>
<proteinExistence type="predicted"/>
<dbReference type="PANTHER" id="PTHR23012">
    <property type="entry name" value="RING/FYVE/PHD ZINC FINGER DOMAIN-CONTAINING"/>
    <property type="match status" value="1"/>
</dbReference>
<evidence type="ECO:0000313" key="8">
    <source>
        <dbReference type="Proteomes" id="UP000027120"/>
    </source>
</evidence>
<dbReference type="Gene3D" id="3.30.40.10">
    <property type="entry name" value="Zinc/RING finger domain, C3HC4 (zinc finger)"/>
    <property type="match status" value="1"/>
</dbReference>
<keyword evidence="5" id="KW-0812">Transmembrane</keyword>
<dbReference type="GO" id="GO:0004842">
    <property type="term" value="F:ubiquitin-protein transferase activity"/>
    <property type="evidence" value="ECO:0000318"/>
    <property type="project" value="GO_Central"/>
</dbReference>
<name>A0A067H4S6_CITSI</name>
<evidence type="ECO:0000313" key="7">
    <source>
        <dbReference type="EMBL" id="KDO87018.1"/>
    </source>
</evidence>
<evidence type="ECO:0000256" key="3">
    <source>
        <dbReference type="ARBA" id="ARBA00022833"/>
    </source>
</evidence>
<dbReference type="AlphaFoldDB" id="A0A067H4S6"/>
<dbReference type="GO" id="GO:0008270">
    <property type="term" value="F:zinc ion binding"/>
    <property type="evidence" value="ECO:0007669"/>
    <property type="project" value="UniProtKB-KW"/>
</dbReference>
<dbReference type="PROSITE" id="PS51292">
    <property type="entry name" value="ZF_RING_CH"/>
    <property type="match status" value="1"/>
</dbReference>
<dbReference type="InterPro" id="IPR011016">
    <property type="entry name" value="Znf_RING-CH"/>
</dbReference>
<dbReference type="SUPFAM" id="SSF57850">
    <property type="entry name" value="RING/U-box"/>
    <property type="match status" value="1"/>
</dbReference>
<dbReference type="SMART" id="SM00744">
    <property type="entry name" value="RINGv"/>
    <property type="match status" value="1"/>
</dbReference>
<feature type="compositionally biased region" description="Acidic residues" evidence="4">
    <location>
        <begin position="241"/>
        <end position="265"/>
    </location>
</feature>
<sequence length="272" mass="30735">MGDVVLFVEDFKSNPETTSHCRICHEEEFESCNSLEAPCACSGTVKFAHRDCIQRWCYEKGNTTCEICLQEYGPGYTAPSKKSQLIEAAVTIRDSLQIPRREHVPRNPRLVAIAERLSAESHYPQCSSAAGRTAACCRSLALTFTVLLLVKHLFAVLTGNTDDYPFALVTVRICCLLARQQSLSSQVSVSFGFYVVLTLELFLQVLLLRACGIILPMYVLMRTITAIHNSIRREYHHVTYDDETSNSDEEEEEEEDDDDDDEEEQLDPRHSV</sequence>
<dbReference type="FunFam" id="3.30.40.10:FF:000318">
    <property type="entry name" value="E3 ubiquitin-protein ligase MARCH4"/>
    <property type="match status" value="1"/>
</dbReference>
<keyword evidence="8" id="KW-1185">Reference proteome</keyword>
<evidence type="ECO:0000259" key="6">
    <source>
        <dbReference type="PROSITE" id="PS51292"/>
    </source>
</evidence>
<feature type="domain" description="RING-CH-type" evidence="6">
    <location>
        <begin position="13"/>
        <end position="75"/>
    </location>
</feature>
<reference evidence="7 8" key="1">
    <citation type="submission" date="2014-04" db="EMBL/GenBank/DDBJ databases">
        <authorList>
            <consortium name="International Citrus Genome Consortium"/>
            <person name="Gmitter F."/>
            <person name="Chen C."/>
            <person name="Farmerie W."/>
            <person name="Harkins T."/>
            <person name="Desany B."/>
            <person name="Mohiuddin M."/>
            <person name="Kodira C."/>
            <person name="Borodovsky M."/>
            <person name="Lomsadze A."/>
            <person name="Burns P."/>
            <person name="Jenkins J."/>
            <person name="Prochnik S."/>
            <person name="Shu S."/>
            <person name="Chapman J."/>
            <person name="Pitluck S."/>
            <person name="Schmutz J."/>
            <person name="Rokhsar D."/>
        </authorList>
    </citation>
    <scope>NUCLEOTIDE SEQUENCE</scope>
</reference>